<name>M2NAG8_BAUPA</name>
<sequence length="111" mass="12017">MEKPVSTARRFPSNARKAERSQHTQNPTGRDGPRRGPGSPTNKPNKSARTVAEIALLSSVSPIISSSFGVPGSCRTSQSGVPHAHNIMSFTFREGAMCWRLTLFGKSFMNA</sequence>
<dbReference type="Proteomes" id="UP000011761">
    <property type="component" value="Unassembled WGS sequence"/>
</dbReference>
<dbReference type="EMBL" id="KB445556">
    <property type="protein sequence ID" value="EMC95845.1"/>
    <property type="molecule type" value="Genomic_DNA"/>
</dbReference>
<keyword evidence="3" id="KW-1185">Reference proteome</keyword>
<reference evidence="2 3" key="1">
    <citation type="journal article" date="2012" name="PLoS Pathog.">
        <title>Diverse lifestyles and strategies of plant pathogenesis encoded in the genomes of eighteen Dothideomycetes fungi.</title>
        <authorList>
            <person name="Ohm R.A."/>
            <person name="Feau N."/>
            <person name="Henrissat B."/>
            <person name="Schoch C.L."/>
            <person name="Horwitz B.A."/>
            <person name="Barry K.W."/>
            <person name="Condon B.J."/>
            <person name="Copeland A.C."/>
            <person name="Dhillon B."/>
            <person name="Glaser F."/>
            <person name="Hesse C.N."/>
            <person name="Kosti I."/>
            <person name="LaButti K."/>
            <person name="Lindquist E.A."/>
            <person name="Lucas S."/>
            <person name="Salamov A.A."/>
            <person name="Bradshaw R.E."/>
            <person name="Ciuffetti L."/>
            <person name="Hamelin R.C."/>
            <person name="Kema G.H.J."/>
            <person name="Lawrence C."/>
            <person name="Scott J.A."/>
            <person name="Spatafora J.W."/>
            <person name="Turgeon B.G."/>
            <person name="de Wit P.J.G.M."/>
            <person name="Zhong S."/>
            <person name="Goodwin S.B."/>
            <person name="Grigoriev I.V."/>
        </authorList>
    </citation>
    <scope>NUCLEOTIDE SEQUENCE [LARGE SCALE GENOMIC DNA]</scope>
    <source>
        <strain evidence="2 3">UAMH 10762</strain>
    </source>
</reference>
<dbReference type="HOGENOM" id="CLU_2157907_0_0_1"/>
<dbReference type="RefSeq" id="XP_007677188.1">
    <property type="nucleotide sequence ID" value="XM_007678998.1"/>
</dbReference>
<feature type="region of interest" description="Disordered" evidence="1">
    <location>
        <begin position="1"/>
        <end position="48"/>
    </location>
</feature>
<evidence type="ECO:0000313" key="2">
    <source>
        <dbReference type="EMBL" id="EMC95845.1"/>
    </source>
</evidence>
<dbReference type="AlphaFoldDB" id="M2NAG8"/>
<dbReference type="GeneID" id="19114989"/>
<evidence type="ECO:0000256" key="1">
    <source>
        <dbReference type="SAM" id="MobiDB-lite"/>
    </source>
</evidence>
<evidence type="ECO:0000313" key="3">
    <source>
        <dbReference type="Proteomes" id="UP000011761"/>
    </source>
</evidence>
<organism evidence="2 3">
    <name type="scientific">Baudoinia panamericana (strain UAMH 10762)</name>
    <name type="common">Angels' share fungus</name>
    <name type="synonym">Baudoinia compniacensis (strain UAMH 10762)</name>
    <dbReference type="NCBI Taxonomy" id="717646"/>
    <lineage>
        <taxon>Eukaryota</taxon>
        <taxon>Fungi</taxon>
        <taxon>Dikarya</taxon>
        <taxon>Ascomycota</taxon>
        <taxon>Pezizomycotina</taxon>
        <taxon>Dothideomycetes</taxon>
        <taxon>Dothideomycetidae</taxon>
        <taxon>Mycosphaerellales</taxon>
        <taxon>Teratosphaeriaceae</taxon>
        <taxon>Baudoinia</taxon>
    </lineage>
</organism>
<proteinExistence type="predicted"/>
<protein>
    <submittedName>
        <fullName evidence="2">Uncharacterized protein</fullName>
    </submittedName>
</protein>
<dbReference type="KEGG" id="bcom:BAUCODRAFT_506302"/>
<accession>M2NAG8</accession>
<gene>
    <name evidence="2" type="ORF">BAUCODRAFT_506302</name>
</gene>